<dbReference type="InterPro" id="IPR036388">
    <property type="entry name" value="WH-like_DNA-bd_sf"/>
</dbReference>
<keyword evidence="1" id="KW-0805">Transcription regulation</keyword>
<proteinExistence type="predicted"/>
<name>A0A1I5TLK3_9RHOB</name>
<evidence type="ECO:0000313" key="5">
    <source>
        <dbReference type="EMBL" id="SFP83925.1"/>
    </source>
</evidence>
<feature type="domain" description="HTH gntR-type" evidence="4">
    <location>
        <begin position="1"/>
        <end position="55"/>
    </location>
</feature>
<evidence type="ECO:0000256" key="3">
    <source>
        <dbReference type="ARBA" id="ARBA00023163"/>
    </source>
</evidence>
<keyword evidence="2" id="KW-0238">DNA-binding</keyword>
<dbReference type="Gene3D" id="1.10.10.10">
    <property type="entry name" value="Winged helix-like DNA-binding domain superfamily/Winged helix DNA-binding domain"/>
    <property type="match status" value="1"/>
</dbReference>
<protein>
    <submittedName>
        <fullName evidence="5">Transcriptional regulator, GntR family</fullName>
    </submittedName>
</protein>
<organism evidence="5 6">
    <name type="scientific">Tranquillimonas alkanivorans</name>
    <dbReference type="NCBI Taxonomy" id="441119"/>
    <lineage>
        <taxon>Bacteria</taxon>
        <taxon>Pseudomonadati</taxon>
        <taxon>Pseudomonadota</taxon>
        <taxon>Alphaproteobacteria</taxon>
        <taxon>Rhodobacterales</taxon>
        <taxon>Roseobacteraceae</taxon>
        <taxon>Tranquillimonas</taxon>
    </lineage>
</organism>
<dbReference type="STRING" id="441119.SAMN04488047_11418"/>
<sequence>MILQGDVKGGEFIEEKELSEAVGVSRTPVREAFHRLQSDHFISLVPHRGAVVRQITAQELSELYEARRLIESHAVRRICEEKKPIPGILRQLETAIVETSGSQEFLRRAEMDQALHRNIVALIDNNVMVELYDQLQVRQQRVAIAAMQARPERSKTIDAEHRQLIEALEQHDADRAVKVISAHLRPVFDVISSLPV</sequence>
<dbReference type="GO" id="GO:0003677">
    <property type="term" value="F:DNA binding"/>
    <property type="evidence" value="ECO:0007669"/>
    <property type="project" value="UniProtKB-KW"/>
</dbReference>
<dbReference type="SUPFAM" id="SSF48008">
    <property type="entry name" value="GntR ligand-binding domain-like"/>
    <property type="match status" value="1"/>
</dbReference>
<dbReference type="InterPro" id="IPR036390">
    <property type="entry name" value="WH_DNA-bd_sf"/>
</dbReference>
<dbReference type="Gene3D" id="1.20.120.530">
    <property type="entry name" value="GntR ligand-binding domain-like"/>
    <property type="match status" value="1"/>
</dbReference>
<reference evidence="5 6" key="1">
    <citation type="submission" date="2016-10" db="EMBL/GenBank/DDBJ databases">
        <authorList>
            <person name="de Groot N.N."/>
        </authorList>
    </citation>
    <scope>NUCLEOTIDE SEQUENCE [LARGE SCALE GENOMIC DNA]</scope>
    <source>
        <strain evidence="5 6">DSM 19547</strain>
    </source>
</reference>
<dbReference type="PROSITE" id="PS50949">
    <property type="entry name" value="HTH_GNTR"/>
    <property type="match status" value="1"/>
</dbReference>
<gene>
    <name evidence="5" type="ORF">SAMN04488047_11418</name>
</gene>
<dbReference type="PANTHER" id="PTHR43537">
    <property type="entry name" value="TRANSCRIPTIONAL REGULATOR, GNTR FAMILY"/>
    <property type="match status" value="1"/>
</dbReference>
<dbReference type="GO" id="GO:0003700">
    <property type="term" value="F:DNA-binding transcription factor activity"/>
    <property type="evidence" value="ECO:0007669"/>
    <property type="project" value="InterPro"/>
</dbReference>
<evidence type="ECO:0000259" key="4">
    <source>
        <dbReference type="PROSITE" id="PS50949"/>
    </source>
</evidence>
<keyword evidence="3" id="KW-0804">Transcription</keyword>
<dbReference type="SMART" id="SM00895">
    <property type="entry name" value="FCD"/>
    <property type="match status" value="1"/>
</dbReference>
<dbReference type="InterPro" id="IPR000524">
    <property type="entry name" value="Tscrpt_reg_HTH_GntR"/>
</dbReference>
<dbReference type="SUPFAM" id="SSF46785">
    <property type="entry name" value="Winged helix' DNA-binding domain"/>
    <property type="match status" value="1"/>
</dbReference>
<evidence type="ECO:0000313" key="6">
    <source>
        <dbReference type="Proteomes" id="UP000199356"/>
    </source>
</evidence>
<dbReference type="AlphaFoldDB" id="A0A1I5TLK3"/>
<dbReference type="Pfam" id="PF00392">
    <property type="entry name" value="GntR"/>
    <property type="match status" value="1"/>
</dbReference>
<dbReference type="PANTHER" id="PTHR43537:SF24">
    <property type="entry name" value="GLUCONATE OPERON TRANSCRIPTIONAL REPRESSOR"/>
    <property type="match status" value="1"/>
</dbReference>
<keyword evidence="6" id="KW-1185">Reference proteome</keyword>
<dbReference type="InterPro" id="IPR008920">
    <property type="entry name" value="TF_FadR/GntR_C"/>
</dbReference>
<dbReference type="Pfam" id="PF07729">
    <property type="entry name" value="FCD"/>
    <property type="match status" value="1"/>
</dbReference>
<evidence type="ECO:0000256" key="1">
    <source>
        <dbReference type="ARBA" id="ARBA00023015"/>
    </source>
</evidence>
<dbReference type="EMBL" id="FOXA01000014">
    <property type="protein sequence ID" value="SFP83925.1"/>
    <property type="molecule type" value="Genomic_DNA"/>
</dbReference>
<accession>A0A1I5TLK3</accession>
<dbReference type="SMART" id="SM00345">
    <property type="entry name" value="HTH_GNTR"/>
    <property type="match status" value="1"/>
</dbReference>
<dbReference type="InterPro" id="IPR011711">
    <property type="entry name" value="GntR_C"/>
</dbReference>
<evidence type="ECO:0000256" key="2">
    <source>
        <dbReference type="ARBA" id="ARBA00023125"/>
    </source>
</evidence>
<dbReference type="Proteomes" id="UP000199356">
    <property type="component" value="Unassembled WGS sequence"/>
</dbReference>